<organism evidence="1 2">
    <name type="scientific">Phytophthora pseudosyringae</name>
    <dbReference type="NCBI Taxonomy" id="221518"/>
    <lineage>
        <taxon>Eukaryota</taxon>
        <taxon>Sar</taxon>
        <taxon>Stramenopiles</taxon>
        <taxon>Oomycota</taxon>
        <taxon>Peronosporomycetes</taxon>
        <taxon>Peronosporales</taxon>
        <taxon>Peronosporaceae</taxon>
        <taxon>Phytophthora</taxon>
    </lineage>
</organism>
<evidence type="ECO:0000313" key="2">
    <source>
        <dbReference type="Proteomes" id="UP000694044"/>
    </source>
</evidence>
<dbReference type="EMBL" id="JAGDFM010000857">
    <property type="protein sequence ID" value="KAG7375990.1"/>
    <property type="molecule type" value="Genomic_DNA"/>
</dbReference>
<protein>
    <submittedName>
        <fullName evidence="1">Uncharacterized protein</fullName>
    </submittedName>
</protein>
<keyword evidence="2" id="KW-1185">Reference proteome</keyword>
<accession>A0A8T1V6T7</accession>
<dbReference type="Proteomes" id="UP000694044">
    <property type="component" value="Unassembled WGS sequence"/>
</dbReference>
<proteinExistence type="predicted"/>
<evidence type="ECO:0000313" key="1">
    <source>
        <dbReference type="EMBL" id="KAG7375990.1"/>
    </source>
</evidence>
<reference evidence="1" key="1">
    <citation type="submission" date="2021-02" db="EMBL/GenBank/DDBJ databases">
        <authorList>
            <person name="Palmer J.M."/>
        </authorList>
    </citation>
    <scope>NUCLEOTIDE SEQUENCE</scope>
    <source>
        <strain evidence="1">SCRP734</strain>
    </source>
</reference>
<dbReference type="OrthoDB" id="167077at2759"/>
<comment type="caution">
    <text evidence="1">The sequence shown here is derived from an EMBL/GenBank/DDBJ whole genome shotgun (WGS) entry which is preliminary data.</text>
</comment>
<name>A0A8T1V6T7_9STRA</name>
<dbReference type="AlphaFoldDB" id="A0A8T1V6T7"/>
<sequence length="177" mass="20234">MLEVLQGAEQSANIDVSKRVIQLFHKLSYGADKGVRPRCGEPCPRCSCPCTRTRGHSSSADLNDRRHDAHHQPVGLIGISLVESRELGAHTCCNQDLNFRHYGEWYPYTQFSEVYTDWCQPTESLALPLREYIFYNFQDELVAYSANTKRCTKIPASYNRPISEIEESIDRLCEEAD</sequence>
<gene>
    <name evidence="1" type="ORF">PHYPSEUDO_014698</name>
</gene>